<evidence type="ECO:0000259" key="3">
    <source>
        <dbReference type="Pfam" id="PF18912"/>
    </source>
</evidence>
<feature type="domain" description="Double zinc ribbon" evidence="3">
    <location>
        <begin position="17"/>
        <end position="78"/>
    </location>
</feature>
<dbReference type="Pfam" id="PF00156">
    <property type="entry name" value="Pribosyltran"/>
    <property type="match status" value="1"/>
</dbReference>
<dbReference type="Gene3D" id="3.40.50.2020">
    <property type="match status" value="1"/>
</dbReference>
<keyword evidence="4" id="KW-0808">Transferase</keyword>
<organism evidence="4 5">
    <name type="scientific">Maricaulis maris (strain MCS10)</name>
    <name type="common">Caulobacter maris</name>
    <dbReference type="NCBI Taxonomy" id="394221"/>
    <lineage>
        <taxon>Bacteria</taxon>
        <taxon>Pseudomonadati</taxon>
        <taxon>Pseudomonadota</taxon>
        <taxon>Alphaproteobacteria</taxon>
        <taxon>Maricaulales</taxon>
        <taxon>Maricaulaceae</taxon>
        <taxon>Maricaulis</taxon>
    </lineage>
</organism>
<dbReference type="STRING" id="394221.Mmar10_2264"/>
<dbReference type="PANTHER" id="PTHR47505">
    <property type="entry name" value="DNA UTILIZATION PROTEIN YHGH"/>
    <property type="match status" value="1"/>
</dbReference>
<proteinExistence type="inferred from homology"/>
<dbReference type="CDD" id="cd06223">
    <property type="entry name" value="PRTases_typeI"/>
    <property type="match status" value="1"/>
</dbReference>
<evidence type="ECO:0000256" key="1">
    <source>
        <dbReference type="ARBA" id="ARBA00008007"/>
    </source>
</evidence>
<protein>
    <submittedName>
        <fullName evidence="4">Phosphoribosyltransferase</fullName>
    </submittedName>
</protein>
<dbReference type="Pfam" id="PF18912">
    <property type="entry name" value="DZR_2"/>
    <property type="match status" value="1"/>
</dbReference>
<dbReference type="AlphaFoldDB" id="Q0AMD7"/>
<dbReference type="eggNOG" id="COG1040">
    <property type="taxonomic scope" value="Bacteria"/>
</dbReference>
<dbReference type="RefSeq" id="WP_011644201.1">
    <property type="nucleotide sequence ID" value="NC_008347.1"/>
</dbReference>
<evidence type="ECO:0000259" key="2">
    <source>
        <dbReference type="Pfam" id="PF00156"/>
    </source>
</evidence>
<dbReference type="PANTHER" id="PTHR47505:SF1">
    <property type="entry name" value="DNA UTILIZATION PROTEIN YHGH"/>
    <property type="match status" value="1"/>
</dbReference>
<dbReference type="SUPFAM" id="SSF53271">
    <property type="entry name" value="PRTase-like"/>
    <property type="match status" value="1"/>
</dbReference>
<dbReference type="InterPro" id="IPR000836">
    <property type="entry name" value="PRTase_dom"/>
</dbReference>
<name>Q0AMD7_MARMM</name>
<dbReference type="InterPro" id="IPR029057">
    <property type="entry name" value="PRTase-like"/>
</dbReference>
<keyword evidence="5" id="KW-1185">Reference proteome</keyword>
<feature type="domain" description="Phosphoribosyltransferase" evidence="2">
    <location>
        <begin position="197"/>
        <end position="248"/>
    </location>
</feature>
<comment type="similarity">
    <text evidence="1">Belongs to the ComF/GntX family.</text>
</comment>
<reference evidence="4 5" key="1">
    <citation type="submission" date="2006-08" db="EMBL/GenBank/DDBJ databases">
        <title>Complete sequence of Maricaulis maris MCS10.</title>
        <authorList>
            <consortium name="US DOE Joint Genome Institute"/>
            <person name="Copeland A."/>
            <person name="Lucas S."/>
            <person name="Lapidus A."/>
            <person name="Barry K."/>
            <person name="Detter J.C."/>
            <person name="Glavina del Rio T."/>
            <person name="Hammon N."/>
            <person name="Israni S."/>
            <person name="Dalin E."/>
            <person name="Tice H."/>
            <person name="Pitluck S."/>
            <person name="Saunders E."/>
            <person name="Brettin T."/>
            <person name="Bruce D."/>
            <person name="Han C."/>
            <person name="Tapia R."/>
            <person name="Gilna P."/>
            <person name="Schmutz J."/>
            <person name="Larimer F."/>
            <person name="Land M."/>
            <person name="Hauser L."/>
            <person name="Kyrpides N."/>
            <person name="Mikhailova N."/>
            <person name="Viollier P."/>
            <person name="Stephens C."/>
            <person name="Richardson P."/>
        </authorList>
    </citation>
    <scope>NUCLEOTIDE SEQUENCE [LARGE SCALE GENOMIC DNA]</scope>
    <source>
        <strain evidence="4 5">MCS10</strain>
    </source>
</reference>
<dbReference type="Proteomes" id="UP000001964">
    <property type="component" value="Chromosome"/>
</dbReference>
<evidence type="ECO:0000313" key="5">
    <source>
        <dbReference type="Proteomes" id="UP000001964"/>
    </source>
</evidence>
<dbReference type="InterPro" id="IPR044005">
    <property type="entry name" value="DZR_2"/>
</dbReference>
<dbReference type="HOGENOM" id="CLU_054549_0_0_5"/>
<dbReference type="KEGG" id="mmr:Mmar10_2264"/>
<keyword evidence="4" id="KW-0328">Glycosyltransferase</keyword>
<dbReference type="EMBL" id="CP000449">
    <property type="protein sequence ID" value="ABI66556.1"/>
    <property type="molecule type" value="Genomic_DNA"/>
</dbReference>
<evidence type="ECO:0000313" key="4">
    <source>
        <dbReference type="EMBL" id="ABI66556.1"/>
    </source>
</evidence>
<dbReference type="OrthoDB" id="9779910at2"/>
<sequence>MAGVLVSGLNEAGRRLADLAWPPVCPLAGDTVDRAGHLTPQAWSRLTFLDAPWCDTCGWPFPYPAGSGGASLAVCANCIANPPRFDRARAPLAYDARVSPLVVGFKHGSRREMIGQFGRWMVRAGKDCLDEADAIIPVPLHWRRLVVRRYNQSALLGHVLSRESGVPMWTDALLRQRATPSQAGRTARLRRRNVAAAFTVPDRNAVAGKHLVLVDDVITTGATVSACAYQLKRAGAASVRVVALCRVVRETDPTV</sequence>
<accession>Q0AMD7</accession>
<dbReference type="InterPro" id="IPR051910">
    <property type="entry name" value="ComF/GntX_DNA_util-trans"/>
</dbReference>
<gene>
    <name evidence="4" type="ordered locus">Mmar10_2264</name>
</gene>
<dbReference type="GO" id="GO:0016757">
    <property type="term" value="F:glycosyltransferase activity"/>
    <property type="evidence" value="ECO:0007669"/>
    <property type="project" value="UniProtKB-KW"/>
</dbReference>